<comment type="caution">
    <text evidence="2">The sequence shown here is derived from an EMBL/GenBank/DDBJ whole genome shotgun (WGS) entry which is preliminary data.</text>
</comment>
<dbReference type="AlphaFoldDB" id="A0ABD0MS28"/>
<protein>
    <submittedName>
        <fullName evidence="2">Uncharacterized protein</fullName>
    </submittedName>
</protein>
<feature type="region of interest" description="Disordered" evidence="1">
    <location>
        <begin position="479"/>
        <end position="530"/>
    </location>
</feature>
<feature type="compositionally biased region" description="Low complexity" evidence="1">
    <location>
        <begin position="14"/>
        <end position="29"/>
    </location>
</feature>
<feature type="compositionally biased region" description="Polar residues" evidence="1">
    <location>
        <begin position="277"/>
        <end position="291"/>
    </location>
</feature>
<feature type="compositionally biased region" description="Gly residues" evidence="1">
    <location>
        <begin position="479"/>
        <end position="493"/>
    </location>
</feature>
<feature type="region of interest" description="Disordered" evidence="1">
    <location>
        <begin position="273"/>
        <end position="301"/>
    </location>
</feature>
<proteinExistence type="predicted"/>
<evidence type="ECO:0000313" key="3">
    <source>
        <dbReference type="Proteomes" id="UP001529510"/>
    </source>
</evidence>
<organism evidence="2 3">
    <name type="scientific">Cirrhinus mrigala</name>
    <name type="common">Mrigala</name>
    <dbReference type="NCBI Taxonomy" id="683832"/>
    <lineage>
        <taxon>Eukaryota</taxon>
        <taxon>Metazoa</taxon>
        <taxon>Chordata</taxon>
        <taxon>Craniata</taxon>
        <taxon>Vertebrata</taxon>
        <taxon>Euteleostomi</taxon>
        <taxon>Actinopterygii</taxon>
        <taxon>Neopterygii</taxon>
        <taxon>Teleostei</taxon>
        <taxon>Ostariophysi</taxon>
        <taxon>Cypriniformes</taxon>
        <taxon>Cyprinidae</taxon>
        <taxon>Labeoninae</taxon>
        <taxon>Labeonini</taxon>
        <taxon>Cirrhinus</taxon>
    </lineage>
</organism>
<feature type="region of interest" description="Disordered" evidence="1">
    <location>
        <begin position="1"/>
        <end position="29"/>
    </location>
</feature>
<accession>A0ABD0MS28</accession>
<gene>
    <name evidence="2" type="ORF">M9458_053822</name>
</gene>
<reference evidence="2 3" key="1">
    <citation type="submission" date="2024-05" db="EMBL/GenBank/DDBJ databases">
        <title>Genome sequencing and assembly of Indian major carp, Cirrhinus mrigala (Hamilton, 1822).</title>
        <authorList>
            <person name="Mohindra V."/>
            <person name="Chowdhury L.M."/>
            <person name="Lal K."/>
            <person name="Jena J.K."/>
        </authorList>
    </citation>
    <scope>NUCLEOTIDE SEQUENCE [LARGE SCALE GENOMIC DNA]</scope>
    <source>
        <strain evidence="2">CM1030</strain>
        <tissue evidence="2">Blood</tissue>
    </source>
</reference>
<sequence length="594" mass="63471">MMSIAASEEDVPPAEADGSSGQSSAARAAQSEVDAELAAMLLRAAKSIELEVPEVPKVPSPECSRLDDWFLGPPQFLSSRRFMRSSIRCGPPPLRPVHVRAPHSSLPSMGWQPGACKLSSALAAKAYGAAGQAASALHAMAILQDHQVKTLKQLHEGSSDSEVMQELRSATDFALRATKVTARALGQVMSTMVVQERHLWLNLAHKSDFDKVRFLDAPVSQVGLFGDTVKDFAQQFSAVQKQTEAIKHILPRRDKASVFSISRFSALSSVPERCPASSASGSEPQFTNAGSRATEHSALWGQPPAHPGCPTAGTSTTIPLIPLARQLGAWLALPSSSRWLIRMVRLGYAIQFARRPPKFRGIHFKFVQSDTDASVLRAEVAVLLVKDTIKPVPPAEMKAGFYSPYFIVPKKSGGLQPILDLRALKLGNHNCKRVQLSKELNALIDFLFLVMNKHELNVLDSRGDCLCSLLCIRRTTETGGGSAVGDATSGGTGADSWTDEASGADSWTDEASGADSWTDEASGADSWTDEASGVDSAECAAYTHQMATAIKGRAAASGRISIMIGMPAVRTDISGGPNTLAIMIGRDLIVSDET</sequence>
<keyword evidence="3" id="KW-1185">Reference proteome</keyword>
<dbReference type="EMBL" id="JAMKFB020000267">
    <property type="protein sequence ID" value="KAL0150903.1"/>
    <property type="molecule type" value="Genomic_DNA"/>
</dbReference>
<name>A0ABD0MS28_CIRMR</name>
<dbReference type="Proteomes" id="UP001529510">
    <property type="component" value="Unassembled WGS sequence"/>
</dbReference>
<evidence type="ECO:0000313" key="2">
    <source>
        <dbReference type="EMBL" id="KAL0150903.1"/>
    </source>
</evidence>
<evidence type="ECO:0000256" key="1">
    <source>
        <dbReference type="SAM" id="MobiDB-lite"/>
    </source>
</evidence>